<name>C4FEZ4_9BIFI</name>
<gene>
    <name evidence="1" type="ORF">BIFANG_02890</name>
</gene>
<evidence type="ECO:0000313" key="1">
    <source>
        <dbReference type="EMBL" id="EEP21525.1"/>
    </source>
</evidence>
<keyword evidence="2" id="KW-1185">Reference proteome</keyword>
<evidence type="ECO:0000313" key="2">
    <source>
        <dbReference type="Proteomes" id="UP000006408"/>
    </source>
</evidence>
<protein>
    <submittedName>
        <fullName evidence="1">Uncharacterized protein</fullName>
    </submittedName>
</protein>
<dbReference type="PATRIC" id="fig|518635.7.peg.825"/>
<dbReference type="EMBL" id="ABYS02000004">
    <property type="protein sequence ID" value="EEP21525.1"/>
    <property type="molecule type" value="Genomic_DNA"/>
</dbReference>
<dbReference type="HOGENOM" id="CLU_2491576_0_0_11"/>
<reference evidence="1" key="1">
    <citation type="submission" date="2009-04" db="EMBL/GenBank/DDBJ databases">
        <authorList>
            <person name="Weinstock G."/>
            <person name="Sodergren E."/>
            <person name="Clifton S."/>
            <person name="Fulton L."/>
            <person name="Fulton B."/>
            <person name="Courtney L."/>
            <person name="Fronick C."/>
            <person name="Harrison M."/>
            <person name="Strong C."/>
            <person name="Farmer C."/>
            <person name="Delahaunty K."/>
            <person name="Markovic C."/>
            <person name="Hall O."/>
            <person name="Minx P."/>
            <person name="Tomlinson C."/>
            <person name="Mitreva M."/>
            <person name="Nelson J."/>
            <person name="Hou S."/>
            <person name="Wollam A."/>
            <person name="Pepin K.H."/>
            <person name="Johnson M."/>
            <person name="Bhonagiri V."/>
            <person name="Nash W.E."/>
            <person name="Warren W."/>
            <person name="Chinwalla A."/>
            <person name="Mardis E.R."/>
            <person name="Wilson R.K."/>
        </authorList>
    </citation>
    <scope>NUCLEOTIDE SEQUENCE [LARGE SCALE GENOMIC DNA]</scope>
    <source>
        <strain evidence="1">DSM 20098</strain>
    </source>
</reference>
<dbReference type="Proteomes" id="UP000006408">
    <property type="component" value="Unassembled WGS sequence"/>
</dbReference>
<sequence length="86" mass="9232">MGGNAKLFADRLGQSFDDMDLIAELLRVKCGFLDAMRFRQADHIDSRDFGGISSAGKGHCVPGVVDRLRSGRNPIGVVLIALESGI</sequence>
<proteinExistence type="predicted"/>
<accession>C4FEZ4</accession>
<organism evidence="1 2">
    <name type="scientific">Bifidobacterium angulatum DSM 20098 = JCM 7096</name>
    <dbReference type="NCBI Taxonomy" id="518635"/>
    <lineage>
        <taxon>Bacteria</taxon>
        <taxon>Bacillati</taxon>
        <taxon>Actinomycetota</taxon>
        <taxon>Actinomycetes</taxon>
        <taxon>Bifidobacteriales</taxon>
        <taxon>Bifidobacteriaceae</taxon>
        <taxon>Bifidobacterium</taxon>
    </lineage>
</organism>
<comment type="caution">
    <text evidence="1">The sequence shown here is derived from an EMBL/GenBank/DDBJ whole genome shotgun (WGS) entry which is preliminary data.</text>
</comment>
<dbReference type="AlphaFoldDB" id="C4FEZ4"/>